<evidence type="ECO:0000256" key="1">
    <source>
        <dbReference type="SAM" id="SignalP"/>
    </source>
</evidence>
<keyword evidence="3" id="KW-1185">Reference proteome</keyword>
<feature type="signal peptide" evidence="1">
    <location>
        <begin position="1"/>
        <end position="26"/>
    </location>
</feature>
<gene>
    <name evidence="2" type="ORF">OLC1_LOCUS49</name>
</gene>
<sequence length="180" mass="20131">MAAGMDFPVVVVVVLIVVILSGGGSAETEIAEVRDEKPCCRSCNVEWDQHCDNQRGDTAGSCPDYSPGCLAFRCDYFRDLCYEDCYTHYYYYGDHREDCWEVDSDSYCCIGCDKEWSDCHYAHCVNESDEDEDYGCPVCHRSRSNCYAACALNHGNNCGSTSSLPTTTFTLFNHTSTLLS</sequence>
<evidence type="ECO:0000313" key="2">
    <source>
        <dbReference type="EMBL" id="CAI9087145.1"/>
    </source>
</evidence>
<proteinExistence type="predicted"/>
<dbReference type="AlphaFoldDB" id="A0AAV1BV07"/>
<dbReference type="Proteomes" id="UP001161247">
    <property type="component" value="Chromosome 1"/>
</dbReference>
<feature type="chain" id="PRO_5043942564" evidence="1">
    <location>
        <begin position="27"/>
        <end position="180"/>
    </location>
</feature>
<organism evidence="2 3">
    <name type="scientific">Oldenlandia corymbosa var. corymbosa</name>
    <dbReference type="NCBI Taxonomy" id="529605"/>
    <lineage>
        <taxon>Eukaryota</taxon>
        <taxon>Viridiplantae</taxon>
        <taxon>Streptophyta</taxon>
        <taxon>Embryophyta</taxon>
        <taxon>Tracheophyta</taxon>
        <taxon>Spermatophyta</taxon>
        <taxon>Magnoliopsida</taxon>
        <taxon>eudicotyledons</taxon>
        <taxon>Gunneridae</taxon>
        <taxon>Pentapetalae</taxon>
        <taxon>asterids</taxon>
        <taxon>lamiids</taxon>
        <taxon>Gentianales</taxon>
        <taxon>Rubiaceae</taxon>
        <taxon>Rubioideae</taxon>
        <taxon>Spermacoceae</taxon>
        <taxon>Hedyotis-Oldenlandia complex</taxon>
        <taxon>Oldenlandia</taxon>
    </lineage>
</organism>
<reference evidence="2" key="1">
    <citation type="submission" date="2023-03" db="EMBL/GenBank/DDBJ databases">
        <authorList>
            <person name="Julca I."/>
        </authorList>
    </citation>
    <scope>NUCLEOTIDE SEQUENCE</scope>
</reference>
<name>A0AAV1BV07_OLDCO</name>
<accession>A0AAV1BV07</accession>
<keyword evidence="1" id="KW-0732">Signal</keyword>
<dbReference type="EMBL" id="OX459118">
    <property type="protein sequence ID" value="CAI9087145.1"/>
    <property type="molecule type" value="Genomic_DNA"/>
</dbReference>
<evidence type="ECO:0000313" key="3">
    <source>
        <dbReference type="Proteomes" id="UP001161247"/>
    </source>
</evidence>
<protein>
    <submittedName>
        <fullName evidence="2">OLC1v1021142C1</fullName>
    </submittedName>
</protein>